<dbReference type="EMBL" id="WJNH01000007">
    <property type="protein sequence ID" value="MRG87197.1"/>
    <property type="molecule type" value="Genomic_DNA"/>
</dbReference>
<evidence type="ECO:0000256" key="2">
    <source>
        <dbReference type="ARBA" id="ARBA00023136"/>
    </source>
</evidence>
<evidence type="ECO:0000313" key="4">
    <source>
        <dbReference type="EMBL" id="MRG87197.1"/>
    </source>
</evidence>
<dbReference type="PANTHER" id="PTHR46825:SF11">
    <property type="entry name" value="PENICILLIN-BINDING PROTEIN 4"/>
    <property type="match status" value="1"/>
</dbReference>
<reference evidence="4 5" key="1">
    <citation type="submission" date="2019-11" db="EMBL/GenBank/DDBJ databases">
        <authorList>
            <person name="Li J."/>
        </authorList>
    </citation>
    <scope>NUCLEOTIDE SEQUENCE [LARGE SCALE GENOMIC DNA]</scope>
    <source>
        <strain evidence="4 5">J4</strain>
    </source>
</reference>
<accession>A0A6G1X8C6</accession>
<dbReference type="InterPro" id="IPR012338">
    <property type="entry name" value="Beta-lactam/transpept-like"/>
</dbReference>
<dbReference type="RefSeq" id="WP_323742004.1">
    <property type="nucleotide sequence ID" value="NZ_WJNH01000007.1"/>
</dbReference>
<dbReference type="InterPro" id="IPR001466">
    <property type="entry name" value="Beta-lactam-related"/>
</dbReference>
<protein>
    <submittedName>
        <fullName evidence="4">Serine hydrolase</fullName>
    </submittedName>
</protein>
<dbReference type="InterPro" id="IPR050491">
    <property type="entry name" value="AmpC-like"/>
</dbReference>
<gene>
    <name evidence="4" type="ORF">GH754_12850</name>
</gene>
<evidence type="ECO:0000313" key="5">
    <source>
        <dbReference type="Proteomes" id="UP000480185"/>
    </source>
</evidence>
<comment type="caution">
    <text evidence="4">The sequence shown here is derived from an EMBL/GenBank/DDBJ whole genome shotgun (WGS) entry which is preliminary data.</text>
</comment>
<dbReference type="AlphaFoldDB" id="A0A6G1X8C6"/>
<keyword evidence="4" id="KW-0378">Hydrolase</keyword>
<dbReference type="SUPFAM" id="SSF56601">
    <property type="entry name" value="beta-lactamase/transpeptidase-like"/>
    <property type="match status" value="1"/>
</dbReference>
<dbReference type="Gene3D" id="3.40.710.10">
    <property type="entry name" value="DD-peptidase/beta-lactamase superfamily"/>
    <property type="match status" value="1"/>
</dbReference>
<name>A0A6G1X8C6_9BACI</name>
<keyword evidence="5" id="KW-1185">Reference proteome</keyword>
<dbReference type="Pfam" id="PF00144">
    <property type="entry name" value="Beta-lactamase"/>
    <property type="match status" value="1"/>
</dbReference>
<dbReference type="GO" id="GO:0016020">
    <property type="term" value="C:membrane"/>
    <property type="evidence" value="ECO:0007669"/>
    <property type="project" value="UniProtKB-SubCell"/>
</dbReference>
<keyword evidence="2" id="KW-0472">Membrane</keyword>
<dbReference type="PANTHER" id="PTHR46825">
    <property type="entry name" value="D-ALANYL-D-ALANINE-CARBOXYPEPTIDASE/ENDOPEPTIDASE AMPH"/>
    <property type="match status" value="1"/>
</dbReference>
<dbReference type="GO" id="GO:0016787">
    <property type="term" value="F:hydrolase activity"/>
    <property type="evidence" value="ECO:0007669"/>
    <property type="project" value="UniProtKB-KW"/>
</dbReference>
<evidence type="ECO:0000259" key="3">
    <source>
        <dbReference type="Pfam" id="PF00144"/>
    </source>
</evidence>
<comment type="subcellular location">
    <subcellularLocation>
        <location evidence="1">Membrane</location>
    </subcellularLocation>
</comment>
<dbReference type="Proteomes" id="UP000480185">
    <property type="component" value="Unassembled WGS sequence"/>
</dbReference>
<proteinExistence type="predicted"/>
<organism evidence="4 5">
    <name type="scientific">Salinibacillus xinjiangensis</name>
    <dbReference type="NCBI Taxonomy" id="1229268"/>
    <lineage>
        <taxon>Bacteria</taxon>
        <taxon>Bacillati</taxon>
        <taxon>Bacillota</taxon>
        <taxon>Bacilli</taxon>
        <taxon>Bacillales</taxon>
        <taxon>Bacillaceae</taxon>
        <taxon>Salinibacillus</taxon>
    </lineage>
</organism>
<evidence type="ECO:0000256" key="1">
    <source>
        <dbReference type="ARBA" id="ARBA00004370"/>
    </source>
</evidence>
<feature type="domain" description="Beta-lactamase-related" evidence="3">
    <location>
        <begin position="23"/>
        <end position="328"/>
    </location>
</feature>
<sequence>MIVLSNRVNEALNAVIEKENFSGAVYIKGGDNVMYQESTGFANRSDERPNEIDTRFGIASGCKLFTAIAVCQLAEQGHFTFDSYLKDTLDIEFPYFSEDVTIHQLLCHSSGIPDYFDEEVMDDFEDLWKQNPMYHIRSLRDFLPLIQNEKMKFQPGEKFAYNNSGYIVLGLIVEQFADMQFDAYVHKYIFEPSGMEESGYFSMDRLPKNTAYGYIDEEDGTWRTNVYSLPAKGGSDGGAYTTAPDMVKLWEALASNKLLSKKYTEILLTPHIHVKEGVDYGYGVWINSKDNSIFKYHVMGYDPGVSFHSAYYPKLDITMAIPSNKGSGAFQVMKSLENELGI</sequence>